<dbReference type="AlphaFoldDB" id="A0A8C0VMA7"/>
<keyword evidence="2" id="KW-1185">Reference proteome</keyword>
<sequence length="208" mass="22372">MGRSKLGSQVGKDGAQDNCCPCSLCSLPQACRTLDLCCTPKTLSCWTPQTLQSSCWTPQTLQSPCCTPLTLQSSCCTPQTLQSSCCTPQTLQSPCWTSQTLQAPCWTPQTLQSSCCTPQILQAPCCTPQTLKSPCCTPQTLQAPCCTPQTLHLSCCPGCFSQAWKSPRSFSPSMGGWAMFGKTCRQGTSHHGEGFKPLPHFSPCLPHP</sequence>
<reference evidence="1" key="1">
    <citation type="submission" date="2025-08" db="UniProtKB">
        <authorList>
            <consortium name="Ensembl"/>
        </authorList>
    </citation>
    <scope>IDENTIFICATION</scope>
</reference>
<evidence type="ECO:0000313" key="1">
    <source>
        <dbReference type="Ensembl" id="ENSCCEP00000025273.1"/>
    </source>
</evidence>
<protein>
    <submittedName>
        <fullName evidence="1">Uncharacterized protein</fullName>
    </submittedName>
</protein>
<dbReference type="Proteomes" id="UP000694410">
    <property type="component" value="Unplaced"/>
</dbReference>
<evidence type="ECO:0000313" key="2">
    <source>
        <dbReference type="Proteomes" id="UP000694410"/>
    </source>
</evidence>
<dbReference type="Ensembl" id="ENSCCET00000037731.1">
    <property type="protein sequence ID" value="ENSCCEP00000025273.1"/>
    <property type="gene ID" value="ENSCCEG00000022317.1"/>
</dbReference>
<name>A0A8C0VMA7_CYACU</name>
<reference evidence="1" key="2">
    <citation type="submission" date="2025-09" db="UniProtKB">
        <authorList>
            <consortium name="Ensembl"/>
        </authorList>
    </citation>
    <scope>IDENTIFICATION</scope>
</reference>
<organism evidence="1 2">
    <name type="scientific">Cyanistes caeruleus</name>
    <name type="common">Eurasian blue tit</name>
    <name type="synonym">Parus caeruleus</name>
    <dbReference type="NCBI Taxonomy" id="156563"/>
    <lineage>
        <taxon>Eukaryota</taxon>
        <taxon>Metazoa</taxon>
        <taxon>Chordata</taxon>
        <taxon>Craniata</taxon>
        <taxon>Vertebrata</taxon>
        <taxon>Euteleostomi</taxon>
        <taxon>Archelosauria</taxon>
        <taxon>Archosauria</taxon>
        <taxon>Dinosauria</taxon>
        <taxon>Saurischia</taxon>
        <taxon>Theropoda</taxon>
        <taxon>Coelurosauria</taxon>
        <taxon>Aves</taxon>
        <taxon>Neognathae</taxon>
        <taxon>Neoaves</taxon>
        <taxon>Telluraves</taxon>
        <taxon>Australaves</taxon>
        <taxon>Passeriformes</taxon>
        <taxon>Paridae</taxon>
        <taxon>Cyanistes</taxon>
    </lineage>
</organism>
<accession>A0A8C0VMA7</accession>
<proteinExistence type="predicted"/>